<dbReference type="SUPFAM" id="SSF55874">
    <property type="entry name" value="ATPase domain of HSP90 chaperone/DNA topoisomerase II/histidine kinase"/>
    <property type="match status" value="1"/>
</dbReference>
<dbReference type="PANTHER" id="PTHR45528:SF1">
    <property type="entry name" value="SENSOR HISTIDINE KINASE CPXA"/>
    <property type="match status" value="1"/>
</dbReference>
<dbReference type="InterPro" id="IPR003594">
    <property type="entry name" value="HATPase_dom"/>
</dbReference>
<dbReference type="InterPro" id="IPR036890">
    <property type="entry name" value="HATPase_C_sf"/>
</dbReference>
<evidence type="ECO:0000256" key="11">
    <source>
        <dbReference type="ARBA" id="ARBA00022989"/>
    </source>
</evidence>
<keyword evidence="11" id="KW-1133">Transmembrane helix</keyword>
<dbReference type="Proteomes" id="UP001153404">
    <property type="component" value="Unassembled WGS sequence"/>
</dbReference>
<keyword evidence="17" id="KW-1185">Reference proteome</keyword>
<gene>
    <name evidence="16" type="ORF">OMP40_02875</name>
</gene>
<dbReference type="CDD" id="cd00075">
    <property type="entry name" value="HATPase"/>
    <property type="match status" value="1"/>
</dbReference>
<organism evidence="16 17">
    <name type="scientific">Cohnella rhizosphaerae</name>
    <dbReference type="NCBI Taxonomy" id="1457232"/>
    <lineage>
        <taxon>Bacteria</taxon>
        <taxon>Bacillati</taxon>
        <taxon>Bacillota</taxon>
        <taxon>Bacilli</taxon>
        <taxon>Bacillales</taxon>
        <taxon>Paenibacillaceae</taxon>
        <taxon>Cohnella</taxon>
    </lineage>
</organism>
<evidence type="ECO:0000313" key="17">
    <source>
        <dbReference type="Proteomes" id="UP001153404"/>
    </source>
</evidence>
<comment type="catalytic activity">
    <reaction evidence="1">
        <text>ATP + protein L-histidine = ADP + protein N-phospho-L-histidine.</text>
        <dbReference type="EC" id="2.7.13.3"/>
    </reaction>
</comment>
<dbReference type="CDD" id="cd00082">
    <property type="entry name" value="HisKA"/>
    <property type="match status" value="1"/>
</dbReference>
<evidence type="ECO:0000259" key="14">
    <source>
        <dbReference type="PROSITE" id="PS50109"/>
    </source>
</evidence>
<dbReference type="Gene3D" id="1.10.287.130">
    <property type="match status" value="1"/>
</dbReference>
<evidence type="ECO:0000256" key="1">
    <source>
        <dbReference type="ARBA" id="ARBA00000085"/>
    </source>
</evidence>
<dbReference type="SMART" id="SM00388">
    <property type="entry name" value="HisKA"/>
    <property type="match status" value="1"/>
</dbReference>
<comment type="caution">
    <text evidence="16">The sequence shown here is derived from an EMBL/GenBank/DDBJ whole genome shotgun (WGS) entry which is preliminary data.</text>
</comment>
<keyword evidence="13" id="KW-0472">Membrane</keyword>
<evidence type="ECO:0000256" key="13">
    <source>
        <dbReference type="ARBA" id="ARBA00023136"/>
    </source>
</evidence>
<evidence type="ECO:0000256" key="8">
    <source>
        <dbReference type="ARBA" id="ARBA00022741"/>
    </source>
</evidence>
<dbReference type="Gene3D" id="3.30.565.10">
    <property type="entry name" value="Histidine kinase-like ATPase, C-terminal domain"/>
    <property type="match status" value="1"/>
</dbReference>
<dbReference type="InterPro" id="IPR050398">
    <property type="entry name" value="HssS/ArlS-like"/>
</dbReference>
<dbReference type="Pfam" id="PF00672">
    <property type="entry name" value="HAMP"/>
    <property type="match status" value="1"/>
</dbReference>
<evidence type="ECO:0000256" key="6">
    <source>
        <dbReference type="ARBA" id="ARBA00022679"/>
    </source>
</evidence>
<dbReference type="GO" id="GO:0005886">
    <property type="term" value="C:plasma membrane"/>
    <property type="evidence" value="ECO:0007669"/>
    <property type="project" value="UniProtKB-SubCell"/>
</dbReference>
<dbReference type="InterPro" id="IPR003660">
    <property type="entry name" value="HAMP_dom"/>
</dbReference>
<protein>
    <recommendedName>
        <fullName evidence="3">histidine kinase</fullName>
        <ecNumber evidence="3">2.7.13.3</ecNumber>
    </recommendedName>
</protein>
<keyword evidence="12" id="KW-0902">Two-component regulatory system</keyword>
<evidence type="ECO:0000256" key="3">
    <source>
        <dbReference type="ARBA" id="ARBA00012438"/>
    </source>
</evidence>
<evidence type="ECO:0000256" key="9">
    <source>
        <dbReference type="ARBA" id="ARBA00022777"/>
    </source>
</evidence>
<dbReference type="EMBL" id="JAPDIA010000001">
    <property type="protein sequence ID" value="MDG0808465.1"/>
    <property type="molecule type" value="Genomic_DNA"/>
</dbReference>
<evidence type="ECO:0000313" key="16">
    <source>
        <dbReference type="EMBL" id="MDG0808465.1"/>
    </source>
</evidence>
<accession>A0A9X4QRD5</accession>
<evidence type="ECO:0000256" key="12">
    <source>
        <dbReference type="ARBA" id="ARBA00023012"/>
    </source>
</evidence>
<evidence type="ECO:0000256" key="2">
    <source>
        <dbReference type="ARBA" id="ARBA00004651"/>
    </source>
</evidence>
<keyword evidence="8" id="KW-0547">Nucleotide-binding</keyword>
<evidence type="ECO:0000256" key="4">
    <source>
        <dbReference type="ARBA" id="ARBA00022475"/>
    </source>
</evidence>
<dbReference type="FunFam" id="1.10.287.130:FF:000008">
    <property type="entry name" value="Two-component sensor histidine kinase"/>
    <property type="match status" value="1"/>
</dbReference>
<keyword evidence="7" id="KW-0812">Transmembrane</keyword>
<dbReference type="InterPro" id="IPR004358">
    <property type="entry name" value="Sig_transdc_His_kin-like_C"/>
</dbReference>
<dbReference type="GO" id="GO:0000155">
    <property type="term" value="F:phosphorelay sensor kinase activity"/>
    <property type="evidence" value="ECO:0007669"/>
    <property type="project" value="InterPro"/>
</dbReference>
<keyword evidence="4" id="KW-1003">Cell membrane</keyword>
<dbReference type="InterPro" id="IPR005467">
    <property type="entry name" value="His_kinase_dom"/>
</dbReference>
<name>A0A9X4QRD5_9BACL</name>
<reference evidence="16" key="1">
    <citation type="submission" date="2022-10" db="EMBL/GenBank/DDBJ databases">
        <title>Comparative genomic analysis of Cohnella hashimotonis sp. nov., isolated from the International Space Station.</title>
        <authorList>
            <person name="Simpson A."/>
            <person name="Venkateswaran K."/>
        </authorList>
    </citation>
    <scope>NUCLEOTIDE SEQUENCE</scope>
    <source>
        <strain evidence="16">DSM 28161</strain>
    </source>
</reference>
<keyword evidence="6" id="KW-0808">Transferase</keyword>
<keyword evidence="10" id="KW-0067">ATP-binding</keyword>
<comment type="subcellular location">
    <subcellularLocation>
        <location evidence="2">Cell membrane</location>
        <topology evidence="2">Multi-pass membrane protein</topology>
    </subcellularLocation>
</comment>
<dbReference type="PROSITE" id="PS50885">
    <property type="entry name" value="HAMP"/>
    <property type="match status" value="1"/>
</dbReference>
<proteinExistence type="predicted"/>
<dbReference type="Pfam" id="PF02518">
    <property type="entry name" value="HATPase_c"/>
    <property type="match status" value="1"/>
</dbReference>
<dbReference type="SMART" id="SM00304">
    <property type="entry name" value="HAMP"/>
    <property type="match status" value="1"/>
</dbReference>
<dbReference type="InterPro" id="IPR036097">
    <property type="entry name" value="HisK_dim/P_sf"/>
</dbReference>
<dbReference type="SMART" id="SM00387">
    <property type="entry name" value="HATPase_c"/>
    <property type="match status" value="1"/>
</dbReference>
<feature type="domain" description="Histidine kinase" evidence="14">
    <location>
        <begin position="98"/>
        <end position="312"/>
    </location>
</feature>
<dbReference type="AlphaFoldDB" id="A0A9X4QRD5"/>
<keyword evidence="5" id="KW-0597">Phosphoprotein</keyword>
<dbReference type="Gene3D" id="6.10.340.10">
    <property type="match status" value="1"/>
</dbReference>
<evidence type="ECO:0000256" key="5">
    <source>
        <dbReference type="ARBA" id="ARBA00022553"/>
    </source>
</evidence>
<keyword evidence="9 16" id="KW-0418">Kinase</keyword>
<sequence length="314" mass="34974">MENGELEQASLTPANDELGQAAGSIDRLARKLADYLERITEGLQAVAGGQFEYRIEIDRSYGDFARIAESINAMAEQLDRSIRDERHAEKTKNDLITGVSHDLRTPLTSILGFLEVIEQDRYKDEVELRHYVNIAYEKARSLKKLIDDLFEYTRIGGGMPLAWTKLDLTDLLRQLAEEFVPILEKASMTCRLAAPEAPLVIEGDGNLLVRAFENLVSNAIAHGSGSPYVDIQIERREDIALIRVINYGEPIPAMDLPFIFDRFYRGDRSRASGGTGLGLAIVKSIAEVHGGRVQARSDRSRTAFEIALPVARSL</sequence>
<dbReference type="SUPFAM" id="SSF47384">
    <property type="entry name" value="Homodimeric domain of signal transducing histidine kinase"/>
    <property type="match status" value="1"/>
</dbReference>
<dbReference type="FunFam" id="3.30.565.10:FF:000013">
    <property type="entry name" value="Two-component sensor histidine kinase"/>
    <property type="match status" value="1"/>
</dbReference>
<dbReference type="GO" id="GO:0005524">
    <property type="term" value="F:ATP binding"/>
    <property type="evidence" value="ECO:0007669"/>
    <property type="project" value="UniProtKB-KW"/>
</dbReference>
<dbReference type="CDD" id="cd06225">
    <property type="entry name" value="HAMP"/>
    <property type="match status" value="1"/>
</dbReference>
<evidence type="ECO:0000256" key="10">
    <source>
        <dbReference type="ARBA" id="ARBA00022840"/>
    </source>
</evidence>
<dbReference type="Pfam" id="PF00512">
    <property type="entry name" value="HisKA"/>
    <property type="match status" value="1"/>
</dbReference>
<dbReference type="RefSeq" id="WP_277528953.1">
    <property type="nucleotide sequence ID" value="NZ_JAPDIA010000001.1"/>
</dbReference>
<dbReference type="PRINTS" id="PR00344">
    <property type="entry name" value="BCTRLSENSOR"/>
</dbReference>
<dbReference type="PROSITE" id="PS50109">
    <property type="entry name" value="HIS_KIN"/>
    <property type="match status" value="1"/>
</dbReference>
<evidence type="ECO:0000256" key="7">
    <source>
        <dbReference type="ARBA" id="ARBA00022692"/>
    </source>
</evidence>
<dbReference type="InterPro" id="IPR003661">
    <property type="entry name" value="HisK_dim/P_dom"/>
</dbReference>
<evidence type="ECO:0000259" key="15">
    <source>
        <dbReference type="PROSITE" id="PS50885"/>
    </source>
</evidence>
<dbReference type="EC" id="2.7.13.3" evidence="3"/>
<feature type="domain" description="HAMP" evidence="15">
    <location>
        <begin position="30"/>
        <end position="83"/>
    </location>
</feature>
<dbReference type="PANTHER" id="PTHR45528">
    <property type="entry name" value="SENSOR HISTIDINE KINASE CPXA"/>
    <property type="match status" value="1"/>
</dbReference>